<dbReference type="SUPFAM" id="SSF47598">
    <property type="entry name" value="Ribbon-helix-helix"/>
    <property type="match status" value="1"/>
</dbReference>
<dbReference type="InterPro" id="IPR008651">
    <property type="entry name" value="Uncharacterised_HicB"/>
</dbReference>
<dbReference type="RefSeq" id="WP_055285251.1">
    <property type="nucleotide sequence ID" value="NZ_CYYP01000002.1"/>
</dbReference>
<accession>A0A173X4V0</accession>
<dbReference type="InterPro" id="IPR035069">
    <property type="entry name" value="TTHA1013/TTHA0281-like"/>
</dbReference>
<protein>
    <submittedName>
        <fullName evidence="1">Uncharacterized protein encoded in hypervariable junctions of pilus gene clusters</fullName>
    </submittedName>
</protein>
<gene>
    <name evidence="1" type="ORF">ERS852381_00224</name>
</gene>
<organism evidence="1 2">
    <name type="scientific">Collinsella aerofaciens</name>
    <dbReference type="NCBI Taxonomy" id="74426"/>
    <lineage>
        <taxon>Bacteria</taxon>
        <taxon>Bacillati</taxon>
        <taxon>Actinomycetota</taxon>
        <taxon>Coriobacteriia</taxon>
        <taxon>Coriobacteriales</taxon>
        <taxon>Coriobacteriaceae</taxon>
        <taxon>Collinsella</taxon>
    </lineage>
</organism>
<dbReference type="InterPro" id="IPR010985">
    <property type="entry name" value="Ribbon_hlx_hlx"/>
</dbReference>
<dbReference type="GO" id="GO:0006355">
    <property type="term" value="P:regulation of DNA-templated transcription"/>
    <property type="evidence" value="ECO:0007669"/>
    <property type="project" value="InterPro"/>
</dbReference>
<dbReference type="Proteomes" id="UP000095468">
    <property type="component" value="Unassembled WGS sequence"/>
</dbReference>
<dbReference type="AlphaFoldDB" id="A0A173X4V0"/>
<evidence type="ECO:0000313" key="1">
    <source>
        <dbReference type="EMBL" id="CUN45827.1"/>
    </source>
</evidence>
<name>A0A173X4V0_9ACTN</name>
<sequence length="109" mass="11859">MSNVLAYKGYFAPVEFDAEQHVLTGMVAGIRDAIVFEGSTVEEVERCFHDAVDDYLEFCAEKGKEPERAFKGSFNVRTGSELHKQAALAAAKKGESLNKFVAEAIAAAL</sequence>
<dbReference type="EMBL" id="CYYP01000002">
    <property type="protein sequence ID" value="CUN45827.1"/>
    <property type="molecule type" value="Genomic_DNA"/>
</dbReference>
<proteinExistence type="predicted"/>
<dbReference type="Pfam" id="PF05534">
    <property type="entry name" value="HicB"/>
    <property type="match status" value="1"/>
</dbReference>
<evidence type="ECO:0000313" key="2">
    <source>
        <dbReference type="Proteomes" id="UP000095468"/>
    </source>
</evidence>
<dbReference type="SUPFAM" id="SSF143100">
    <property type="entry name" value="TTHA1013/TTHA0281-like"/>
    <property type="match status" value="1"/>
</dbReference>
<reference evidence="1 2" key="1">
    <citation type="submission" date="2015-09" db="EMBL/GenBank/DDBJ databases">
        <authorList>
            <consortium name="Pathogen Informatics"/>
        </authorList>
    </citation>
    <scope>NUCLEOTIDE SEQUENCE [LARGE SCALE GENOMIC DNA]</scope>
    <source>
        <strain evidence="1 2">2789STDY5608823</strain>
    </source>
</reference>